<dbReference type="InterPro" id="IPR029068">
    <property type="entry name" value="Glyas_Bleomycin-R_OHBP_Dase"/>
</dbReference>
<organism evidence="2 3">
    <name type="scientific">Roseateles depolymerans</name>
    <dbReference type="NCBI Taxonomy" id="76731"/>
    <lineage>
        <taxon>Bacteria</taxon>
        <taxon>Pseudomonadati</taxon>
        <taxon>Pseudomonadota</taxon>
        <taxon>Betaproteobacteria</taxon>
        <taxon>Burkholderiales</taxon>
        <taxon>Sphaerotilaceae</taxon>
        <taxon>Roseateles</taxon>
    </lineage>
</organism>
<evidence type="ECO:0000259" key="1">
    <source>
        <dbReference type="PROSITE" id="PS51819"/>
    </source>
</evidence>
<dbReference type="AlphaFoldDB" id="A0A2W5DGP6"/>
<accession>A0A2W5DGP6</accession>
<feature type="domain" description="VOC" evidence="1">
    <location>
        <begin position="5"/>
        <end position="129"/>
    </location>
</feature>
<sequence>MMITGLNHFNLRAPAALLAVLRDFYRDVLGLQEGARPAFQSRGYWLYAGGHPVLHLSEQRSGEPLRTPVRADAPTTFDHIAFSGAEPAAMAAQLRAAGVAFHEERSPVTRQHQFFLQDPAGNGVEINFPFSSSEG</sequence>
<evidence type="ECO:0000313" key="2">
    <source>
        <dbReference type="EMBL" id="PZP28934.1"/>
    </source>
</evidence>
<gene>
    <name evidence="2" type="ORF">DI603_18445</name>
</gene>
<name>A0A2W5DGP6_9BURK</name>
<dbReference type="InterPro" id="IPR004360">
    <property type="entry name" value="Glyas_Fos-R_dOase_dom"/>
</dbReference>
<protein>
    <submittedName>
        <fullName evidence="2">Diguanylate cyclase</fullName>
    </submittedName>
</protein>
<dbReference type="InterPro" id="IPR037523">
    <property type="entry name" value="VOC_core"/>
</dbReference>
<dbReference type="Pfam" id="PF00903">
    <property type="entry name" value="Glyoxalase"/>
    <property type="match status" value="1"/>
</dbReference>
<comment type="caution">
    <text evidence="2">The sequence shown here is derived from an EMBL/GenBank/DDBJ whole genome shotgun (WGS) entry which is preliminary data.</text>
</comment>
<dbReference type="Proteomes" id="UP000249633">
    <property type="component" value="Unassembled WGS sequence"/>
</dbReference>
<dbReference type="SUPFAM" id="SSF54593">
    <property type="entry name" value="Glyoxalase/Bleomycin resistance protein/Dihydroxybiphenyl dioxygenase"/>
    <property type="match status" value="1"/>
</dbReference>
<dbReference type="Gene3D" id="3.10.180.10">
    <property type="entry name" value="2,3-Dihydroxybiphenyl 1,2-Dioxygenase, domain 1"/>
    <property type="match status" value="1"/>
</dbReference>
<evidence type="ECO:0000313" key="3">
    <source>
        <dbReference type="Proteomes" id="UP000249633"/>
    </source>
</evidence>
<proteinExistence type="predicted"/>
<reference evidence="2 3" key="1">
    <citation type="submission" date="2017-08" db="EMBL/GenBank/DDBJ databases">
        <title>Infants hospitalized years apart are colonized by the same room-sourced microbial strains.</title>
        <authorList>
            <person name="Brooks B."/>
            <person name="Olm M.R."/>
            <person name="Firek B.A."/>
            <person name="Baker R."/>
            <person name="Thomas B.C."/>
            <person name="Morowitz M.J."/>
            <person name="Banfield J.F."/>
        </authorList>
    </citation>
    <scope>NUCLEOTIDE SEQUENCE [LARGE SCALE GENOMIC DNA]</scope>
    <source>
        <strain evidence="2">S2_012_000_R2_81</strain>
    </source>
</reference>
<dbReference type="EMBL" id="QFOD01000020">
    <property type="protein sequence ID" value="PZP28934.1"/>
    <property type="molecule type" value="Genomic_DNA"/>
</dbReference>
<dbReference type="PROSITE" id="PS51819">
    <property type="entry name" value="VOC"/>
    <property type="match status" value="1"/>
</dbReference>